<dbReference type="EMBL" id="JAHRIP010029087">
    <property type="protein sequence ID" value="MEQ2291437.1"/>
    <property type="molecule type" value="Genomic_DNA"/>
</dbReference>
<protein>
    <submittedName>
        <fullName evidence="1">Uncharacterized protein</fullName>
    </submittedName>
</protein>
<sequence>VALFVGLLGNIHGAKRREEALRQKEGNAYSLSKNHRNTSLESIFYHSTHTHILIFNPAETESAIFHLRESVRRNVVSHLEYGSLSYLQVHLQLKLFTRALGI</sequence>
<gene>
    <name evidence="1" type="ORF">AMECASPLE_013377</name>
</gene>
<accession>A0ABV0YCQ5</accession>
<comment type="caution">
    <text evidence="1">The sequence shown here is derived from an EMBL/GenBank/DDBJ whole genome shotgun (WGS) entry which is preliminary data.</text>
</comment>
<dbReference type="Proteomes" id="UP001469553">
    <property type="component" value="Unassembled WGS sequence"/>
</dbReference>
<proteinExistence type="predicted"/>
<evidence type="ECO:0000313" key="1">
    <source>
        <dbReference type="EMBL" id="MEQ2291437.1"/>
    </source>
</evidence>
<evidence type="ECO:0000313" key="2">
    <source>
        <dbReference type="Proteomes" id="UP001469553"/>
    </source>
</evidence>
<name>A0ABV0YCQ5_9TELE</name>
<organism evidence="1 2">
    <name type="scientific">Ameca splendens</name>
    <dbReference type="NCBI Taxonomy" id="208324"/>
    <lineage>
        <taxon>Eukaryota</taxon>
        <taxon>Metazoa</taxon>
        <taxon>Chordata</taxon>
        <taxon>Craniata</taxon>
        <taxon>Vertebrata</taxon>
        <taxon>Euteleostomi</taxon>
        <taxon>Actinopterygii</taxon>
        <taxon>Neopterygii</taxon>
        <taxon>Teleostei</taxon>
        <taxon>Neoteleostei</taxon>
        <taxon>Acanthomorphata</taxon>
        <taxon>Ovalentaria</taxon>
        <taxon>Atherinomorphae</taxon>
        <taxon>Cyprinodontiformes</taxon>
        <taxon>Goodeidae</taxon>
        <taxon>Ameca</taxon>
    </lineage>
</organism>
<keyword evidence="2" id="KW-1185">Reference proteome</keyword>
<reference evidence="1 2" key="1">
    <citation type="submission" date="2021-06" db="EMBL/GenBank/DDBJ databases">
        <authorList>
            <person name="Palmer J.M."/>
        </authorList>
    </citation>
    <scope>NUCLEOTIDE SEQUENCE [LARGE SCALE GENOMIC DNA]</scope>
    <source>
        <strain evidence="1 2">AS_MEX2019</strain>
        <tissue evidence="1">Muscle</tissue>
    </source>
</reference>
<feature type="non-terminal residue" evidence="1">
    <location>
        <position position="1"/>
    </location>
</feature>